<organism evidence="1 2">
    <name type="scientific">Herbidospora solisilvae</name>
    <dbReference type="NCBI Taxonomy" id="2696284"/>
    <lineage>
        <taxon>Bacteria</taxon>
        <taxon>Bacillati</taxon>
        <taxon>Actinomycetota</taxon>
        <taxon>Actinomycetes</taxon>
        <taxon>Streptosporangiales</taxon>
        <taxon>Streptosporangiaceae</taxon>
        <taxon>Herbidospora</taxon>
    </lineage>
</organism>
<sequence length="195" mass="21550">MARPLVPGLVAEGREDEDFLGAVIYRQLRELTLESATSAVDVEPTQIGSCRSIRDHTRVAEALAELSGDCHVLFVHNDSKERHKAEQVIGACRLRAPVVGLVPVKETEAWLLADRRAWADIRGANLDALPAWPRDVEGIHDPKQALKNVIPRKGDAADYAKRIGQTIDLDTLAQVPAYKEWVTRTNDVLKGLGYL</sequence>
<name>A0A7C9N3J5_9ACTN</name>
<gene>
    <name evidence="1" type="ORF">GT755_23630</name>
</gene>
<dbReference type="AlphaFoldDB" id="A0A7C9N3J5"/>
<proteinExistence type="predicted"/>
<keyword evidence="2" id="KW-1185">Reference proteome</keyword>
<dbReference type="EMBL" id="WXEW01000007">
    <property type="protein sequence ID" value="NAS24669.1"/>
    <property type="molecule type" value="Genomic_DNA"/>
</dbReference>
<comment type="caution">
    <text evidence="1">The sequence shown here is derived from an EMBL/GenBank/DDBJ whole genome shotgun (WGS) entry which is preliminary data.</text>
</comment>
<dbReference type="RefSeq" id="WP_161481835.1">
    <property type="nucleotide sequence ID" value="NZ_WXEW01000007.1"/>
</dbReference>
<evidence type="ECO:0000313" key="2">
    <source>
        <dbReference type="Proteomes" id="UP000479526"/>
    </source>
</evidence>
<protein>
    <submittedName>
        <fullName evidence="1">DUF4276 family protein</fullName>
    </submittedName>
</protein>
<reference evidence="1 2" key="1">
    <citation type="submission" date="2020-01" db="EMBL/GenBank/DDBJ databases">
        <title>Herbidospora sp. NEAU-GS84 nov., a novel actinomycete isolated from soil.</title>
        <authorList>
            <person name="Han L."/>
        </authorList>
    </citation>
    <scope>NUCLEOTIDE SEQUENCE [LARGE SCALE GENOMIC DNA]</scope>
    <source>
        <strain evidence="1 2">NEAU-GS84</strain>
    </source>
</reference>
<accession>A0A7C9N3J5</accession>
<dbReference type="Proteomes" id="UP000479526">
    <property type="component" value="Unassembled WGS sequence"/>
</dbReference>
<evidence type="ECO:0000313" key="1">
    <source>
        <dbReference type="EMBL" id="NAS24669.1"/>
    </source>
</evidence>